<reference evidence="2 3" key="1">
    <citation type="submission" date="2018-08" db="EMBL/GenBank/DDBJ databases">
        <authorList>
            <person name="Ferrada E.E."/>
            <person name="Latorre B.A."/>
        </authorList>
    </citation>
    <scope>NUCLEOTIDE SEQUENCE [LARGE SCALE GENOMIC DNA]</scope>
    <source>
        <strain evidence="2 3">VK-A60T</strain>
    </source>
</reference>
<protein>
    <recommendedName>
        <fullName evidence="4">Lipoprotein</fullName>
    </recommendedName>
</protein>
<evidence type="ECO:0000313" key="2">
    <source>
        <dbReference type="EMBL" id="AXQ55476.1"/>
    </source>
</evidence>
<dbReference type="EMBL" id="CP031742">
    <property type="protein sequence ID" value="AXQ55476.1"/>
    <property type="molecule type" value="Genomic_DNA"/>
</dbReference>
<evidence type="ECO:0008006" key="4">
    <source>
        <dbReference type="Google" id="ProtNLM"/>
    </source>
</evidence>
<dbReference type="AlphaFoldDB" id="A0A385DAW4"/>
<organism evidence="2 3">
    <name type="scientific">Streptomyces koyangensis</name>
    <dbReference type="NCBI Taxonomy" id="188770"/>
    <lineage>
        <taxon>Bacteria</taxon>
        <taxon>Bacillati</taxon>
        <taxon>Actinomycetota</taxon>
        <taxon>Actinomycetes</taxon>
        <taxon>Kitasatosporales</taxon>
        <taxon>Streptomycetaceae</taxon>
        <taxon>Streptomyces</taxon>
        <taxon>Streptomyces aurantiacus group</taxon>
    </lineage>
</organism>
<dbReference type="RefSeq" id="WP_117349393.1">
    <property type="nucleotide sequence ID" value="NZ_CP031742.1"/>
</dbReference>
<sequence length="224" mass="24066">MNRRTLPALTALATVTVLLLTGCGGESSEADEKTPGAGESSAKASASAGEKGEAENVDRPKMTFPKDFEMKFNWDDPSDPDSASALNDAKNYVRSVYFGIFEQDPESSAYKFFVEPMSQAHTYARDQIQQYVDGGWVLGGKITYSKAEVADGKAQGTKVVNYCYDESQVYGKEAKTGKKVDGGSDAGSPHLSFTLVMKESGDVDDLWLVHNVESERGAAQCAGS</sequence>
<name>A0A385DAW4_9ACTN</name>
<dbReference type="GeneID" id="300115155"/>
<dbReference type="KEGG" id="sky:D0C37_13280"/>
<dbReference type="PROSITE" id="PS51257">
    <property type="entry name" value="PROKAR_LIPOPROTEIN"/>
    <property type="match status" value="1"/>
</dbReference>
<evidence type="ECO:0000256" key="1">
    <source>
        <dbReference type="SAM" id="MobiDB-lite"/>
    </source>
</evidence>
<feature type="compositionally biased region" description="Basic and acidic residues" evidence="1">
    <location>
        <begin position="50"/>
        <end position="62"/>
    </location>
</feature>
<gene>
    <name evidence="2" type="ORF">D0C37_13280</name>
</gene>
<proteinExistence type="predicted"/>
<feature type="region of interest" description="Disordered" evidence="1">
    <location>
        <begin position="25"/>
        <end position="62"/>
    </location>
</feature>
<evidence type="ECO:0000313" key="3">
    <source>
        <dbReference type="Proteomes" id="UP000259636"/>
    </source>
</evidence>
<accession>A0A385DAW4</accession>
<feature type="compositionally biased region" description="Low complexity" evidence="1">
    <location>
        <begin position="36"/>
        <end position="49"/>
    </location>
</feature>
<dbReference type="Proteomes" id="UP000259636">
    <property type="component" value="Chromosome"/>
</dbReference>